<dbReference type="EMBL" id="VTPC01055202">
    <property type="protein sequence ID" value="KAF2890289.1"/>
    <property type="molecule type" value="Genomic_DNA"/>
</dbReference>
<comment type="caution">
    <text evidence="11">The sequence shown here is derived from an EMBL/GenBank/DDBJ whole genome shotgun (WGS) entry which is preliminary data.</text>
</comment>
<dbReference type="InterPro" id="IPR036397">
    <property type="entry name" value="RNaseH_sf"/>
</dbReference>
<dbReference type="PROSITE" id="PS50994">
    <property type="entry name" value="INTEGRASE"/>
    <property type="match status" value="1"/>
</dbReference>
<dbReference type="GO" id="GO:0046872">
    <property type="term" value="F:metal ion binding"/>
    <property type="evidence" value="ECO:0007669"/>
    <property type="project" value="UniProtKB-KW"/>
</dbReference>
<dbReference type="InterPro" id="IPR001584">
    <property type="entry name" value="Integrase_cat-core"/>
</dbReference>
<keyword evidence="9" id="KW-0233">DNA recombination</keyword>
<sequence length="336" mass="38610">SPIRVKTAKANEILHATHTGDIKLMYIEDSIRNTISCTDILVVPELDYNLISVRRLDQKGVKFIFFNGVASAYLQEKLLFKAVASYKMYEVQFEFNQKIANVAKDDDIYLWHRRHIGARSLKALPDLVDGITIDKKKLYSPLNCYYCIEGKQSRLPHVKPRVCATRALQLIHSDVMGPISPTYYDSKRYVVTFIDDWSHFTTAYIMKYKSEILPYFKVFEAMATAHFGTKISRLRCDQGGEYVSKDFVAYCSSIGCQIEYTMRYTASQNGVAEHMNYTIFCKVRCMILNANISKTLWSEAVMAAVYIINRSPTVALDKKTPAEMWFNVKPNLQKLK</sequence>
<gene>
    <name evidence="11" type="ORF">ILUMI_15884</name>
</gene>
<evidence type="ECO:0000313" key="11">
    <source>
        <dbReference type="EMBL" id="KAF2890289.1"/>
    </source>
</evidence>
<evidence type="ECO:0000313" key="12">
    <source>
        <dbReference type="Proteomes" id="UP000801492"/>
    </source>
</evidence>
<feature type="domain" description="Integrase catalytic" evidence="10">
    <location>
        <begin position="156"/>
        <end position="329"/>
    </location>
</feature>
<dbReference type="GO" id="GO:0015074">
    <property type="term" value="P:DNA integration"/>
    <property type="evidence" value="ECO:0007669"/>
    <property type="project" value="UniProtKB-KW"/>
</dbReference>
<evidence type="ECO:0000256" key="1">
    <source>
        <dbReference type="ARBA" id="ARBA00022722"/>
    </source>
</evidence>
<keyword evidence="5" id="KW-0460">Magnesium</keyword>
<evidence type="ECO:0000259" key="10">
    <source>
        <dbReference type="PROSITE" id="PS50994"/>
    </source>
</evidence>
<keyword evidence="2" id="KW-0479">Metal-binding</keyword>
<keyword evidence="8" id="KW-0548">Nucleotidyltransferase</keyword>
<dbReference type="GO" id="GO:0003676">
    <property type="term" value="F:nucleic acid binding"/>
    <property type="evidence" value="ECO:0007669"/>
    <property type="project" value="InterPro"/>
</dbReference>
<dbReference type="AlphaFoldDB" id="A0A8K0CMR4"/>
<name>A0A8K0CMR4_IGNLU</name>
<dbReference type="InterPro" id="IPR039537">
    <property type="entry name" value="Retrotran_Ty1/copia-like"/>
</dbReference>
<evidence type="ECO:0000256" key="6">
    <source>
        <dbReference type="ARBA" id="ARBA00022908"/>
    </source>
</evidence>
<keyword evidence="8" id="KW-0239">DNA-directed DNA polymerase</keyword>
<dbReference type="Gene3D" id="3.30.420.10">
    <property type="entry name" value="Ribonuclease H-like superfamily/Ribonuclease H"/>
    <property type="match status" value="1"/>
</dbReference>
<keyword evidence="3" id="KW-0255">Endonuclease</keyword>
<dbReference type="SUPFAM" id="SSF53098">
    <property type="entry name" value="Ribonuclease H-like"/>
    <property type="match status" value="1"/>
</dbReference>
<evidence type="ECO:0000256" key="7">
    <source>
        <dbReference type="ARBA" id="ARBA00022918"/>
    </source>
</evidence>
<keyword evidence="1" id="KW-0540">Nuclease</keyword>
<feature type="non-terminal residue" evidence="11">
    <location>
        <position position="1"/>
    </location>
</feature>
<reference evidence="11" key="1">
    <citation type="submission" date="2019-08" db="EMBL/GenBank/DDBJ databases">
        <title>The genome of the North American firefly Photinus pyralis.</title>
        <authorList>
            <consortium name="Photinus pyralis genome working group"/>
            <person name="Fallon T.R."/>
            <person name="Sander Lower S.E."/>
            <person name="Weng J.-K."/>
        </authorList>
    </citation>
    <scope>NUCLEOTIDE SEQUENCE</scope>
    <source>
        <strain evidence="11">TRF0915ILg1</strain>
        <tissue evidence="11">Whole body</tissue>
    </source>
</reference>
<evidence type="ECO:0000256" key="3">
    <source>
        <dbReference type="ARBA" id="ARBA00022759"/>
    </source>
</evidence>
<evidence type="ECO:0000256" key="8">
    <source>
        <dbReference type="ARBA" id="ARBA00022932"/>
    </source>
</evidence>
<keyword evidence="6" id="KW-0229">DNA integration</keyword>
<feature type="non-terminal residue" evidence="11">
    <location>
        <position position="336"/>
    </location>
</feature>
<dbReference type="Proteomes" id="UP000801492">
    <property type="component" value="Unassembled WGS sequence"/>
</dbReference>
<keyword evidence="7" id="KW-0695">RNA-directed DNA polymerase</keyword>
<dbReference type="GO" id="GO:0004519">
    <property type="term" value="F:endonuclease activity"/>
    <property type="evidence" value="ECO:0007669"/>
    <property type="project" value="UniProtKB-KW"/>
</dbReference>
<dbReference type="GO" id="GO:0016787">
    <property type="term" value="F:hydrolase activity"/>
    <property type="evidence" value="ECO:0007669"/>
    <property type="project" value="UniProtKB-KW"/>
</dbReference>
<evidence type="ECO:0000256" key="2">
    <source>
        <dbReference type="ARBA" id="ARBA00022723"/>
    </source>
</evidence>
<accession>A0A8K0CMR4</accession>
<dbReference type="OrthoDB" id="8037646at2759"/>
<dbReference type="GO" id="GO:0003964">
    <property type="term" value="F:RNA-directed DNA polymerase activity"/>
    <property type="evidence" value="ECO:0007669"/>
    <property type="project" value="UniProtKB-KW"/>
</dbReference>
<dbReference type="Pfam" id="PF00665">
    <property type="entry name" value="rve"/>
    <property type="match status" value="1"/>
</dbReference>
<dbReference type="PANTHER" id="PTHR42648">
    <property type="entry name" value="TRANSPOSASE, PUTATIVE-RELATED"/>
    <property type="match status" value="1"/>
</dbReference>
<dbReference type="GO" id="GO:0006310">
    <property type="term" value="P:DNA recombination"/>
    <property type="evidence" value="ECO:0007669"/>
    <property type="project" value="UniProtKB-KW"/>
</dbReference>
<proteinExistence type="predicted"/>
<evidence type="ECO:0000256" key="5">
    <source>
        <dbReference type="ARBA" id="ARBA00022842"/>
    </source>
</evidence>
<dbReference type="InterPro" id="IPR012337">
    <property type="entry name" value="RNaseH-like_sf"/>
</dbReference>
<keyword evidence="12" id="KW-1185">Reference proteome</keyword>
<keyword evidence="4" id="KW-0378">Hydrolase</keyword>
<dbReference type="GO" id="GO:0003887">
    <property type="term" value="F:DNA-directed DNA polymerase activity"/>
    <property type="evidence" value="ECO:0007669"/>
    <property type="project" value="UniProtKB-KW"/>
</dbReference>
<evidence type="ECO:0000256" key="9">
    <source>
        <dbReference type="ARBA" id="ARBA00023172"/>
    </source>
</evidence>
<organism evidence="11 12">
    <name type="scientific">Ignelater luminosus</name>
    <name type="common">Cucubano</name>
    <name type="synonym">Pyrophorus luminosus</name>
    <dbReference type="NCBI Taxonomy" id="2038154"/>
    <lineage>
        <taxon>Eukaryota</taxon>
        <taxon>Metazoa</taxon>
        <taxon>Ecdysozoa</taxon>
        <taxon>Arthropoda</taxon>
        <taxon>Hexapoda</taxon>
        <taxon>Insecta</taxon>
        <taxon>Pterygota</taxon>
        <taxon>Neoptera</taxon>
        <taxon>Endopterygota</taxon>
        <taxon>Coleoptera</taxon>
        <taxon>Polyphaga</taxon>
        <taxon>Elateriformia</taxon>
        <taxon>Elateroidea</taxon>
        <taxon>Elateridae</taxon>
        <taxon>Agrypninae</taxon>
        <taxon>Pyrophorini</taxon>
        <taxon>Ignelater</taxon>
    </lineage>
</organism>
<dbReference type="PANTHER" id="PTHR42648:SF11">
    <property type="entry name" value="TRANSPOSON TY4-P GAG-POL POLYPROTEIN"/>
    <property type="match status" value="1"/>
</dbReference>
<keyword evidence="8" id="KW-0808">Transferase</keyword>
<evidence type="ECO:0000256" key="4">
    <source>
        <dbReference type="ARBA" id="ARBA00022801"/>
    </source>
</evidence>
<protein>
    <recommendedName>
        <fullName evidence="10">Integrase catalytic domain-containing protein</fullName>
    </recommendedName>
</protein>